<name>A0A9Q5HWE9_SANBA</name>
<comment type="caution">
    <text evidence="1">The sequence shown here is derived from an EMBL/GenBank/DDBJ whole genome shotgun (WGS) entry which is preliminary data.</text>
</comment>
<evidence type="ECO:0000313" key="1">
    <source>
        <dbReference type="EMBL" id="OCB87171.1"/>
    </source>
</evidence>
<dbReference type="Proteomes" id="UP000757232">
    <property type="component" value="Unassembled WGS sequence"/>
</dbReference>
<accession>A0A9Q5HWE9</accession>
<proteinExistence type="predicted"/>
<organism evidence="1 2">
    <name type="scientific">Sanghuangporus baumii</name>
    <name type="common">Phellinus baumii</name>
    <dbReference type="NCBI Taxonomy" id="108892"/>
    <lineage>
        <taxon>Eukaryota</taxon>
        <taxon>Fungi</taxon>
        <taxon>Dikarya</taxon>
        <taxon>Basidiomycota</taxon>
        <taxon>Agaricomycotina</taxon>
        <taxon>Agaricomycetes</taxon>
        <taxon>Hymenochaetales</taxon>
        <taxon>Hymenochaetaceae</taxon>
        <taxon>Sanghuangporus</taxon>
    </lineage>
</organism>
<sequence>MKDLHATLDSVFTTVREKAPRVERHHNLVTLPDEILSYIIKLACEDAWEQSDWLSGRKKMDKLVVNLSLVSRRFRNAVVNTASLWACIDNRYCLGTGFNERIARSKGLPLTLFIDFPKDDGERQKILSQIMPIKDRWQHFRGYTMDSITAKELPVAEFSKVESLDLSFTGREQLDSSDSLFTKWAFPNTTLLRITNATPPPGLFPKVITCIFSYYAVEELMLGVGGFPHGGLLQMLVSMPQLKHLSVYFIGWSVSSPIALVPVTLPSVSTVTLGHKTFISPSRGSVSHLRWILESLILPNVKDLHLHLNFAEADQVLAWVRLITPASERLRQVTSLTIEGHSHLSHNVIYPLIVLFRNIRTLELKAYNIPKTLRGLEQNLELDQLRVFIPREPYTSKPVHIERGDLDMLTRYSDDVRIA</sequence>
<evidence type="ECO:0000313" key="2">
    <source>
        <dbReference type="Proteomes" id="UP000757232"/>
    </source>
</evidence>
<protein>
    <recommendedName>
        <fullName evidence="3">F-box domain-containing protein</fullName>
    </recommendedName>
</protein>
<reference evidence="1" key="1">
    <citation type="submission" date="2016-06" db="EMBL/GenBank/DDBJ databases">
        <title>Draft Genome sequence of the fungus Inonotus baumii.</title>
        <authorList>
            <person name="Zhu H."/>
            <person name="Lin W."/>
        </authorList>
    </citation>
    <scope>NUCLEOTIDE SEQUENCE</scope>
    <source>
        <strain evidence="1">821</strain>
    </source>
</reference>
<dbReference type="AlphaFoldDB" id="A0A9Q5HWE9"/>
<evidence type="ECO:0008006" key="3">
    <source>
        <dbReference type="Google" id="ProtNLM"/>
    </source>
</evidence>
<keyword evidence="2" id="KW-1185">Reference proteome</keyword>
<dbReference type="EMBL" id="LNZH02000194">
    <property type="protein sequence ID" value="OCB87171.1"/>
    <property type="molecule type" value="Genomic_DNA"/>
</dbReference>
<dbReference type="SUPFAM" id="SSF52047">
    <property type="entry name" value="RNI-like"/>
    <property type="match status" value="1"/>
</dbReference>
<dbReference type="OrthoDB" id="3155440at2759"/>
<gene>
    <name evidence="1" type="ORF">A7U60_g5686</name>
</gene>